<dbReference type="Gene3D" id="6.20.20.10">
    <property type="match status" value="1"/>
</dbReference>
<sequence>MIKCPECNGVGEVEYDRPVRDFVNGGEYESYWANCENCNGIGQVEPLEEDEDGAA</sequence>
<gene>
    <name evidence="1" type="ORF">UFOVP847_6</name>
</gene>
<name>A0A6J5P3P1_9CAUD</name>
<evidence type="ECO:0008006" key="2">
    <source>
        <dbReference type="Google" id="ProtNLM"/>
    </source>
</evidence>
<protein>
    <recommendedName>
        <fullName evidence="2">Heat shock protein DnaJ, cysteine-rich domain containing protein</fullName>
    </recommendedName>
</protein>
<proteinExistence type="predicted"/>
<organism evidence="1">
    <name type="scientific">uncultured Caudovirales phage</name>
    <dbReference type="NCBI Taxonomy" id="2100421"/>
    <lineage>
        <taxon>Viruses</taxon>
        <taxon>Duplodnaviria</taxon>
        <taxon>Heunggongvirae</taxon>
        <taxon>Uroviricota</taxon>
        <taxon>Caudoviricetes</taxon>
        <taxon>Peduoviridae</taxon>
        <taxon>Maltschvirus</taxon>
        <taxon>Maltschvirus maltsch</taxon>
    </lineage>
</organism>
<reference evidence="1" key="1">
    <citation type="submission" date="2020-04" db="EMBL/GenBank/DDBJ databases">
        <authorList>
            <person name="Chiriac C."/>
            <person name="Salcher M."/>
            <person name="Ghai R."/>
            <person name="Kavagutti S V."/>
        </authorList>
    </citation>
    <scope>NUCLEOTIDE SEQUENCE</scope>
</reference>
<evidence type="ECO:0000313" key="1">
    <source>
        <dbReference type="EMBL" id="CAB4166033.1"/>
    </source>
</evidence>
<accession>A0A6J5P3P1</accession>
<dbReference type="SUPFAM" id="SSF57938">
    <property type="entry name" value="DnaJ/Hsp40 cysteine-rich domain"/>
    <property type="match status" value="1"/>
</dbReference>
<dbReference type="InterPro" id="IPR036410">
    <property type="entry name" value="HSP_DnaJ_Cys-rich_dom_sf"/>
</dbReference>
<dbReference type="EMBL" id="LR796789">
    <property type="protein sequence ID" value="CAB4166033.1"/>
    <property type="molecule type" value="Genomic_DNA"/>
</dbReference>